<organism evidence="1">
    <name type="scientific">Picea sitchensis</name>
    <name type="common">Sitka spruce</name>
    <name type="synonym">Pinus sitchensis</name>
    <dbReference type="NCBI Taxonomy" id="3332"/>
    <lineage>
        <taxon>Eukaryota</taxon>
        <taxon>Viridiplantae</taxon>
        <taxon>Streptophyta</taxon>
        <taxon>Embryophyta</taxon>
        <taxon>Tracheophyta</taxon>
        <taxon>Spermatophyta</taxon>
        <taxon>Pinopsida</taxon>
        <taxon>Pinidae</taxon>
        <taxon>Conifers I</taxon>
        <taxon>Pinales</taxon>
        <taxon>Pinaceae</taxon>
        <taxon>Picea</taxon>
    </lineage>
</organism>
<evidence type="ECO:0000313" key="1">
    <source>
        <dbReference type="EMBL" id="ADE76217.1"/>
    </source>
</evidence>
<dbReference type="AlphaFoldDB" id="D5A9J8"/>
<protein>
    <submittedName>
        <fullName evidence="1">Uncharacterized protein</fullName>
    </submittedName>
</protein>
<sequence>MVKLRCGPSPFQCGRASPVRACGRRLHFFSVDFVVCRVFLCGRVAASVAFARWGVDRRRFRNDGLLWGQPRGAP</sequence>
<accession>D5A9J8</accession>
<name>D5A9J8_PICSI</name>
<reference evidence="1" key="1">
    <citation type="submission" date="2010-04" db="EMBL/GenBank/DDBJ databases">
        <authorList>
            <person name="Reid K.E."/>
            <person name="Liao N."/>
            <person name="Chan S."/>
            <person name="Docking R."/>
            <person name="Taylor G."/>
            <person name="Moore R."/>
            <person name="Mayo M."/>
            <person name="Munro S."/>
            <person name="King J."/>
            <person name="Yanchuk A."/>
            <person name="Holt R."/>
            <person name="Jones S."/>
            <person name="Marra M."/>
            <person name="Ritland C.E."/>
            <person name="Ritland K."/>
            <person name="Bohlmann J."/>
        </authorList>
    </citation>
    <scope>NUCLEOTIDE SEQUENCE</scope>
    <source>
        <tissue evidence="1">Bud</tissue>
    </source>
</reference>
<dbReference type="EMBL" id="BT122869">
    <property type="protein sequence ID" value="ADE76217.1"/>
    <property type="molecule type" value="mRNA"/>
</dbReference>
<proteinExistence type="evidence at transcript level"/>